<dbReference type="GO" id="GO:0005737">
    <property type="term" value="C:cytoplasm"/>
    <property type="evidence" value="ECO:0007669"/>
    <property type="project" value="UniProtKB-SubCell"/>
</dbReference>
<dbReference type="Gene3D" id="3.60.70.12">
    <property type="entry name" value="L-amino peptidase D-ALA esterase/amidase"/>
    <property type="match status" value="1"/>
</dbReference>
<evidence type="ECO:0000313" key="11">
    <source>
        <dbReference type="EMBL" id="SMB90369.1"/>
    </source>
</evidence>
<dbReference type="SUPFAM" id="SSF56266">
    <property type="entry name" value="DmpA/ArgJ-like"/>
    <property type="match status" value="1"/>
</dbReference>
<dbReference type="NCBIfam" id="TIGR00120">
    <property type="entry name" value="ArgJ"/>
    <property type="match status" value="1"/>
</dbReference>
<feature type="chain" id="PRO_5023496156" description="Arginine biosynthesis bifunctional protein ArgJ beta chain" evidence="10">
    <location>
        <begin position="191"/>
        <end position="406"/>
    </location>
</feature>
<proteinExistence type="inferred from homology"/>
<evidence type="ECO:0000256" key="1">
    <source>
        <dbReference type="ARBA" id="ARBA00006774"/>
    </source>
</evidence>
<gene>
    <name evidence="10" type="primary">argJ</name>
    <name evidence="11" type="ORF">SAMN00808754_0285</name>
</gene>
<dbReference type="EC" id="2.3.1.35" evidence="10"/>
<feature type="chain" id="PRO_5023496155" description="Arginine biosynthesis bifunctional protein ArgJ alpha chain" evidence="10">
    <location>
        <begin position="1"/>
        <end position="190"/>
    </location>
</feature>
<dbReference type="Proteomes" id="UP000192569">
    <property type="component" value="Chromosome I"/>
</dbReference>
<dbReference type="InterPro" id="IPR016117">
    <property type="entry name" value="ArgJ-like_dom_sf"/>
</dbReference>
<comment type="catalytic activity">
    <reaction evidence="9 10">
        <text>N(2)-acetyl-L-ornithine + L-glutamate = N-acetyl-L-glutamate + L-ornithine</text>
        <dbReference type="Rhea" id="RHEA:15349"/>
        <dbReference type="ChEBI" id="CHEBI:29985"/>
        <dbReference type="ChEBI" id="CHEBI:44337"/>
        <dbReference type="ChEBI" id="CHEBI:46911"/>
        <dbReference type="ChEBI" id="CHEBI:57805"/>
        <dbReference type="EC" id="2.3.1.35"/>
    </reaction>
</comment>
<dbReference type="CDD" id="cd02152">
    <property type="entry name" value="OAT"/>
    <property type="match status" value="1"/>
</dbReference>
<dbReference type="GO" id="GO:0006526">
    <property type="term" value="P:L-arginine biosynthetic process"/>
    <property type="evidence" value="ECO:0007669"/>
    <property type="project" value="UniProtKB-UniRule"/>
</dbReference>
<feature type="site" description="Involved in the stabilization of negative charge on the oxyanion by the formation of the oxyanion hole" evidence="10">
    <location>
        <position position="118"/>
    </location>
</feature>
<keyword evidence="3 10" id="KW-0055">Arginine biosynthesis</keyword>
<dbReference type="HAMAP" id="MF_01106">
    <property type="entry name" value="ArgJ"/>
    <property type="match status" value="1"/>
</dbReference>
<dbReference type="STRING" id="698762.SAMN00808754_0285"/>
<dbReference type="EC" id="2.3.1.1" evidence="10"/>
<evidence type="ECO:0000256" key="10">
    <source>
        <dbReference type="HAMAP-Rule" id="MF_01106"/>
    </source>
</evidence>
<feature type="binding site" evidence="10">
    <location>
        <position position="275"/>
    </location>
    <ligand>
        <name>substrate</name>
    </ligand>
</feature>
<dbReference type="EMBL" id="LT838272">
    <property type="protein sequence ID" value="SMB90369.1"/>
    <property type="molecule type" value="Genomic_DNA"/>
</dbReference>
<dbReference type="GO" id="GO:0004042">
    <property type="term" value="F:L-glutamate N-acetyltransferase activity"/>
    <property type="evidence" value="ECO:0007669"/>
    <property type="project" value="UniProtKB-UniRule"/>
</dbReference>
<dbReference type="NCBIfam" id="NF003802">
    <property type="entry name" value="PRK05388.1"/>
    <property type="match status" value="1"/>
</dbReference>
<dbReference type="OrthoDB" id="9804242at2"/>
<feature type="binding site" evidence="10">
    <location>
        <position position="406"/>
    </location>
    <ligand>
        <name>substrate</name>
    </ligand>
</feature>
<reference evidence="11 12" key="1">
    <citation type="submission" date="2017-04" db="EMBL/GenBank/DDBJ databases">
        <authorList>
            <person name="Afonso C.L."/>
            <person name="Miller P.J."/>
            <person name="Scott M.A."/>
            <person name="Spackman E."/>
            <person name="Goraichik I."/>
            <person name="Dimitrov K.M."/>
            <person name="Suarez D.L."/>
            <person name="Swayne D.E."/>
        </authorList>
    </citation>
    <scope>NUCLEOTIDE SEQUENCE [LARGE SCALE GENOMIC DNA]</scope>
    <source>
        <strain evidence="11 12">ToBE</strain>
    </source>
</reference>
<dbReference type="Gene3D" id="3.10.20.340">
    <property type="entry name" value="ArgJ beta chain, C-terminal domain"/>
    <property type="match status" value="1"/>
</dbReference>
<dbReference type="AlphaFoldDB" id="A0A1W1VAB9"/>
<feature type="site" description="Cleavage; by autolysis" evidence="10">
    <location>
        <begin position="190"/>
        <end position="191"/>
    </location>
</feature>
<keyword evidence="6 10" id="KW-0068">Autocatalytic cleavage</keyword>
<keyword evidence="12" id="KW-1185">Reference proteome</keyword>
<name>A0A1W1VAB9_9FIRM</name>
<evidence type="ECO:0000256" key="5">
    <source>
        <dbReference type="ARBA" id="ARBA00022679"/>
    </source>
</evidence>
<dbReference type="PANTHER" id="PTHR23100">
    <property type="entry name" value="ARGININE BIOSYNTHESIS BIFUNCTIONAL PROTEIN ARGJ"/>
    <property type="match status" value="1"/>
</dbReference>
<dbReference type="PANTHER" id="PTHR23100:SF0">
    <property type="entry name" value="ARGININE BIOSYNTHESIS BIFUNCTIONAL PROTEIN ARGJ, MITOCHONDRIAL"/>
    <property type="match status" value="1"/>
</dbReference>
<protein>
    <recommendedName>
        <fullName evidence="10">Arginine biosynthesis bifunctional protein ArgJ</fullName>
    </recommendedName>
    <domain>
        <recommendedName>
            <fullName evidence="10">Glutamate N-acetyltransferase</fullName>
            <ecNumber evidence="10">2.3.1.35</ecNumber>
        </recommendedName>
        <alternativeName>
            <fullName evidence="10">Ornithine acetyltransferase</fullName>
            <shortName evidence="10">OATase</shortName>
        </alternativeName>
        <alternativeName>
            <fullName evidence="10">Ornithine transacetylase</fullName>
        </alternativeName>
    </domain>
    <domain>
        <recommendedName>
            <fullName evidence="10">Amino-acid acetyltransferase</fullName>
            <ecNumber evidence="10">2.3.1.1</ecNumber>
        </recommendedName>
        <alternativeName>
            <fullName evidence="10">N-acetylglutamate synthase</fullName>
            <shortName evidence="10">AGSase</shortName>
        </alternativeName>
    </domain>
    <component>
        <recommendedName>
            <fullName evidence="10">Arginine biosynthesis bifunctional protein ArgJ alpha chain</fullName>
        </recommendedName>
    </component>
    <component>
        <recommendedName>
            <fullName evidence="10">Arginine biosynthesis bifunctional protein ArgJ beta chain</fullName>
        </recommendedName>
    </component>
</protein>
<dbReference type="RefSeq" id="WP_084663325.1">
    <property type="nucleotide sequence ID" value="NZ_LT838272.1"/>
</dbReference>
<evidence type="ECO:0000256" key="6">
    <source>
        <dbReference type="ARBA" id="ARBA00022813"/>
    </source>
</evidence>
<feature type="binding site" evidence="10">
    <location>
        <position position="401"/>
    </location>
    <ligand>
        <name>substrate</name>
    </ligand>
</feature>
<feature type="binding site" evidence="10">
    <location>
        <position position="154"/>
    </location>
    <ligand>
        <name>substrate</name>
    </ligand>
</feature>
<sequence length="406" mass="42990">MEWEIIPGGVTAPRGFRAAGVYAGLKKANRGKKDLALIVSDTLAAAAAVYTTNKVQAAPLKVTREHLASGWARAIVVNSGNANACTGEQGLKDARRMAEITAEALGCRPQEVVVASTGVIGVPLPMDKIEAGIRQAAQELSKEGSRAAAEAILTTDLRVKEIALRFSIRGRPVVIGGIAKGSGMIHPNLATMLAFFTTDASLDPEQLQKALSLAVDNTFNLITVDGDTSTNDMVVALANGQSGVGPTSEEEYKLFTSVLEYACRYLARLIARDGEGATRLIEVEVRGAHTFMDARKIARAIASSNLVKSAVFGADANWGRILCAAGYAGAELDPERVDIFIESAAGREQLAARGQMVPFDEAKASAILAAEEIRIIVDLNLGMATAVAYGCDLTYDYVKINASYRT</sequence>
<dbReference type="FunFam" id="3.60.70.12:FF:000001">
    <property type="entry name" value="Arginine biosynthesis bifunctional protein ArgJ, chloroplastic"/>
    <property type="match status" value="1"/>
</dbReference>
<feature type="binding site" evidence="10">
    <location>
        <position position="191"/>
    </location>
    <ligand>
        <name>substrate</name>
    </ligand>
</feature>
<organism evidence="11 12">
    <name type="scientific">Thermanaeromonas toyohensis ToBE</name>
    <dbReference type="NCBI Taxonomy" id="698762"/>
    <lineage>
        <taxon>Bacteria</taxon>
        <taxon>Bacillati</taxon>
        <taxon>Bacillota</taxon>
        <taxon>Clostridia</taxon>
        <taxon>Neomoorellales</taxon>
        <taxon>Neomoorellaceae</taxon>
        <taxon>Thermanaeromonas</taxon>
    </lineage>
</organism>
<evidence type="ECO:0000256" key="2">
    <source>
        <dbReference type="ARBA" id="ARBA00011475"/>
    </source>
</evidence>
<evidence type="ECO:0000256" key="4">
    <source>
        <dbReference type="ARBA" id="ARBA00022605"/>
    </source>
</evidence>
<keyword evidence="7 10" id="KW-0511">Multifunctional enzyme</keyword>
<feature type="binding site" evidence="10">
    <location>
        <position position="180"/>
    </location>
    <ligand>
        <name>substrate</name>
    </ligand>
</feature>
<comment type="pathway">
    <text evidence="10">Amino-acid biosynthesis; L-arginine biosynthesis; L-ornithine and N-acetyl-L-glutamate from L-glutamate and N(2)-acetyl-L-ornithine (cyclic): step 1/1.</text>
</comment>
<evidence type="ECO:0000256" key="3">
    <source>
        <dbReference type="ARBA" id="ARBA00022571"/>
    </source>
</evidence>
<keyword evidence="4 10" id="KW-0028">Amino-acid biosynthesis</keyword>
<dbReference type="GO" id="GO:0006592">
    <property type="term" value="P:ornithine biosynthetic process"/>
    <property type="evidence" value="ECO:0007669"/>
    <property type="project" value="TreeGrafter"/>
</dbReference>
<dbReference type="InterPro" id="IPR002813">
    <property type="entry name" value="Arg_biosynth_ArgJ"/>
</dbReference>
<evidence type="ECO:0000256" key="7">
    <source>
        <dbReference type="ARBA" id="ARBA00023268"/>
    </source>
</evidence>
<evidence type="ECO:0000256" key="8">
    <source>
        <dbReference type="ARBA" id="ARBA00023315"/>
    </source>
</evidence>
<comment type="catalytic activity">
    <reaction evidence="10">
        <text>L-glutamate + acetyl-CoA = N-acetyl-L-glutamate + CoA + H(+)</text>
        <dbReference type="Rhea" id="RHEA:24292"/>
        <dbReference type="ChEBI" id="CHEBI:15378"/>
        <dbReference type="ChEBI" id="CHEBI:29985"/>
        <dbReference type="ChEBI" id="CHEBI:44337"/>
        <dbReference type="ChEBI" id="CHEBI:57287"/>
        <dbReference type="ChEBI" id="CHEBI:57288"/>
        <dbReference type="EC" id="2.3.1.1"/>
    </reaction>
</comment>
<comment type="function">
    <text evidence="10">Catalyzes two activities which are involved in the cyclic version of arginine biosynthesis: the synthesis of N-acetylglutamate from glutamate and acetyl-CoA as the acetyl donor, and of ornithine by transacetylation between N(2)-acetylornithine and glutamate.</text>
</comment>
<dbReference type="UniPathway" id="UPA00068">
    <property type="reaction ID" value="UER00106"/>
</dbReference>
<feature type="site" description="Involved in the stabilization of negative charge on the oxyanion by the formation of the oxyanion hole" evidence="10">
    <location>
        <position position="117"/>
    </location>
</feature>
<keyword evidence="10" id="KW-0963">Cytoplasm</keyword>
<comment type="subunit">
    <text evidence="2 10">Heterotetramer of two alpha and two beta chains.</text>
</comment>
<comment type="similarity">
    <text evidence="1 10">Belongs to the ArgJ family.</text>
</comment>
<dbReference type="Pfam" id="PF01960">
    <property type="entry name" value="ArgJ"/>
    <property type="match status" value="1"/>
</dbReference>
<keyword evidence="5 10" id="KW-0808">Transferase</keyword>
<comment type="subcellular location">
    <subcellularLocation>
        <location evidence="10">Cytoplasm</location>
    </subcellularLocation>
</comment>
<accession>A0A1W1VAB9</accession>
<dbReference type="InterPro" id="IPR042195">
    <property type="entry name" value="ArgJ_beta_C"/>
</dbReference>
<evidence type="ECO:0000313" key="12">
    <source>
        <dbReference type="Proteomes" id="UP000192569"/>
    </source>
</evidence>
<evidence type="ECO:0000256" key="9">
    <source>
        <dbReference type="ARBA" id="ARBA00049439"/>
    </source>
</evidence>
<keyword evidence="8 10" id="KW-0012">Acyltransferase</keyword>
<dbReference type="GO" id="GO:0004358">
    <property type="term" value="F:L-glutamate N-acetyltransferase activity, acting on acetyl-L-ornithine as donor"/>
    <property type="evidence" value="ECO:0007669"/>
    <property type="project" value="UniProtKB-UniRule"/>
</dbReference>
<comment type="pathway">
    <text evidence="10">Amino-acid biosynthesis; L-arginine biosynthesis; N(2)-acetyl-L-ornithine from L-glutamate: step 1/4.</text>
</comment>
<feature type="active site" description="Nucleophile" evidence="10">
    <location>
        <position position="191"/>
    </location>
</feature>
<dbReference type="FunFam" id="3.10.20.340:FF:000001">
    <property type="entry name" value="Arginine biosynthesis bifunctional protein ArgJ, chloroplastic"/>
    <property type="match status" value="1"/>
</dbReference>